<accession>A0A146K189</accession>
<feature type="coiled-coil region" evidence="1">
    <location>
        <begin position="373"/>
        <end position="404"/>
    </location>
</feature>
<name>A0A146K189_9EUKA</name>
<evidence type="ECO:0000256" key="2">
    <source>
        <dbReference type="SAM" id="MobiDB-lite"/>
    </source>
</evidence>
<proteinExistence type="predicted"/>
<organism evidence="3">
    <name type="scientific">Trepomonas sp. PC1</name>
    <dbReference type="NCBI Taxonomy" id="1076344"/>
    <lineage>
        <taxon>Eukaryota</taxon>
        <taxon>Metamonada</taxon>
        <taxon>Diplomonadida</taxon>
        <taxon>Hexamitidae</taxon>
        <taxon>Hexamitinae</taxon>
        <taxon>Trepomonas</taxon>
    </lineage>
</organism>
<protein>
    <submittedName>
        <fullName evidence="3">Uncharacterized protein</fullName>
    </submittedName>
</protein>
<evidence type="ECO:0000313" key="3">
    <source>
        <dbReference type="EMBL" id="JAP89584.1"/>
    </source>
</evidence>
<feature type="compositionally biased region" description="Basic and acidic residues" evidence="2">
    <location>
        <begin position="101"/>
        <end position="117"/>
    </location>
</feature>
<gene>
    <name evidence="3" type="ORF">TPC1_30921</name>
</gene>
<evidence type="ECO:0000256" key="1">
    <source>
        <dbReference type="SAM" id="Coils"/>
    </source>
</evidence>
<dbReference type="AlphaFoldDB" id="A0A146K189"/>
<dbReference type="EMBL" id="GDID01007022">
    <property type="protein sequence ID" value="JAP89584.1"/>
    <property type="molecule type" value="Transcribed_RNA"/>
</dbReference>
<reference evidence="3" key="1">
    <citation type="submission" date="2015-07" db="EMBL/GenBank/DDBJ databases">
        <title>Adaptation to a free-living lifestyle via gene acquisitions in the diplomonad Trepomonas sp. PC1.</title>
        <authorList>
            <person name="Xu F."/>
            <person name="Jerlstrom-Hultqvist J."/>
            <person name="Kolisko M."/>
            <person name="Simpson A.G.B."/>
            <person name="Roger A.J."/>
            <person name="Svard S.G."/>
            <person name="Andersson J.O."/>
        </authorList>
    </citation>
    <scope>NUCLEOTIDE SEQUENCE</scope>
    <source>
        <strain evidence="3">PC1</strain>
    </source>
</reference>
<feature type="non-terminal residue" evidence="3">
    <location>
        <position position="1"/>
    </location>
</feature>
<sequence>NETPDKPKNQTSEVKLQKLRMQYLSPKKDLSTVTNGFNQKYTRRIKSNKIATVTINHNQVILTPQFMQRSLPHCPSEPILNEPAAKPLFLSRSSLKHSYTDIRKKVSSKQKTEEKSSHSSSIYPAKQFRRMLKQTFDPVLSFVESQDTNSEENCSVTSYSQRKKDFIDASERLRFEKMFLSKESNAEYLLMSYEQILNSCLDQLIEHRIQHYTRVLNRSVTADKSQIPDQIQQCSRLLKMIRNYYSKTEMASLKKQSTDKLKLPSQTTTYYKLLTKCPQRTTCIDLKTAELNPKDFIQLQMEFKKECEFNQYVAQNLQKKCQKWSWRQLELAILMEKVFGDVCAKCDNSYQLQQVVKFADEVRKGIPVNDLVISEVEEEIVQLKNKIVETVDELNDCMNQYESEQQIEAKIVIKQLLKLKTDIKNAVSTKQREEFAKLKELAENVFRE</sequence>
<feature type="region of interest" description="Disordered" evidence="2">
    <location>
        <begin position="101"/>
        <end position="121"/>
    </location>
</feature>
<keyword evidence="1" id="KW-0175">Coiled coil</keyword>